<evidence type="ECO:0000313" key="5">
    <source>
        <dbReference type="EMBL" id="TCD01549.1"/>
    </source>
</evidence>
<dbReference type="SUPFAM" id="SSF46689">
    <property type="entry name" value="Homeodomain-like"/>
    <property type="match status" value="2"/>
</dbReference>
<reference evidence="5 6" key="1">
    <citation type="submission" date="2019-02" db="EMBL/GenBank/DDBJ databases">
        <title>Pedobacter sp. RP-1-14 sp. nov., isolated from Arctic soil.</title>
        <authorList>
            <person name="Dahal R.H."/>
        </authorList>
    </citation>
    <scope>NUCLEOTIDE SEQUENCE [LARGE SCALE GENOMIC DNA]</scope>
    <source>
        <strain evidence="5 6">RP-1-14</strain>
    </source>
</reference>
<dbReference type="Gene3D" id="2.60.120.10">
    <property type="entry name" value="Jelly Rolls"/>
    <property type="match status" value="1"/>
</dbReference>
<keyword evidence="6" id="KW-1185">Reference proteome</keyword>
<dbReference type="InterPro" id="IPR009057">
    <property type="entry name" value="Homeodomain-like_sf"/>
</dbReference>
<evidence type="ECO:0000259" key="4">
    <source>
        <dbReference type="PROSITE" id="PS01124"/>
    </source>
</evidence>
<dbReference type="PRINTS" id="PR00032">
    <property type="entry name" value="HTHARAC"/>
</dbReference>
<protein>
    <submittedName>
        <fullName evidence="5">AraC family transcriptional regulator</fullName>
    </submittedName>
</protein>
<dbReference type="PANTHER" id="PTHR43280:SF27">
    <property type="entry name" value="TRANSCRIPTIONAL REGULATOR MTLR"/>
    <property type="match status" value="1"/>
</dbReference>
<dbReference type="InterPro" id="IPR018060">
    <property type="entry name" value="HTH_AraC"/>
</dbReference>
<dbReference type="InterPro" id="IPR037923">
    <property type="entry name" value="HTH-like"/>
</dbReference>
<dbReference type="PROSITE" id="PS01124">
    <property type="entry name" value="HTH_ARAC_FAMILY_2"/>
    <property type="match status" value="1"/>
</dbReference>
<keyword evidence="3" id="KW-0804">Transcription</keyword>
<evidence type="ECO:0000256" key="1">
    <source>
        <dbReference type="ARBA" id="ARBA00023015"/>
    </source>
</evidence>
<dbReference type="InterPro" id="IPR018062">
    <property type="entry name" value="HTH_AraC-typ_CS"/>
</dbReference>
<dbReference type="InterPro" id="IPR014710">
    <property type="entry name" value="RmlC-like_jellyroll"/>
</dbReference>
<dbReference type="SUPFAM" id="SSF51215">
    <property type="entry name" value="Regulatory protein AraC"/>
    <property type="match status" value="1"/>
</dbReference>
<dbReference type="Gene3D" id="1.10.10.60">
    <property type="entry name" value="Homeodomain-like"/>
    <property type="match status" value="2"/>
</dbReference>
<dbReference type="RefSeq" id="WP_131596349.1">
    <property type="nucleotide sequence ID" value="NZ_SJSL01000002.1"/>
</dbReference>
<evidence type="ECO:0000313" key="6">
    <source>
        <dbReference type="Proteomes" id="UP000293347"/>
    </source>
</evidence>
<dbReference type="PANTHER" id="PTHR43280">
    <property type="entry name" value="ARAC-FAMILY TRANSCRIPTIONAL REGULATOR"/>
    <property type="match status" value="1"/>
</dbReference>
<dbReference type="OrthoDB" id="792101at2"/>
<organism evidence="5 6">
    <name type="scientific">Pedobacter psychroterrae</name>
    <dbReference type="NCBI Taxonomy" id="2530453"/>
    <lineage>
        <taxon>Bacteria</taxon>
        <taxon>Pseudomonadati</taxon>
        <taxon>Bacteroidota</taxon>
        <taxon>Sphingobacteriia</taxon>
        <taxon>Sphingobacteriales</taxon>
        <taxon>Sphingobacteriaceae</taxon>
        <taxon>Pedobacter</taxon>
    </lineage>
</organism>
<name>A0A4R0NMU0_9SPHI</name>
<comment type="caution">
    <text evidence="5">The sequence shown here is derived from an EMBL/GenBank/DDBJ whole genome shotgun (WGS) entry which is preliminary data.</text>
</comment>
<dbReference type="InterPro" id="IPR020449">
    <property type="entry name" value="Tscrpt_reg_AraC-type_HTH"/>
</dbReference>
<accession>A0A4R0NMU0</accession>
<dbReference type="SMART" id="SM00342">
    <property type="entry name" value="HTH_ARAC"/>
    <property type="match status" value="1"/>
</dbReference>
<dbReference type="Pfam" id="PF12833">
    <property type="entry name" value="HTH_18"/>
    <property type="match status" value="1"/>
</dbReference>
<proteinExistence type="predicted"/>
<dbReference type="GO" id="GO:0043565">
    <property type="term" value="F:sequence-specific DNA binding"/>
    <property type="evidence" value="ECO:0007669"/>
    <property type="project" value="InterPro"/>
</dbReference>
<keyword evidence="1" id="KW-0805">Transcription regulation</keyword>
<dbReference type="GO" id="GO:0003700">
    <property type="term" value="F:DNA-binding transcription factor activity"/>
    <property type="evidence" value="ECO:0007669"/>
    <property type="project" value="InterPro"/>
</dbReference>
<dbReference type="EMBL" id="SJSL01000002">
    <property type="protein sequence ID" value="TCD01549.1"/>
    <property type="molecule type" value="Genomic_DNA"/>
</dbReference>
<dbReference type="PROSITE" id="PS00041">
    <property type="entry name" value="HTH_ARAC_FAMILY_1"/>
    <property type="match status" value="1"/>
</dbReference>
<dbReference type="AlphaFoldDB" id="A0A4R0NMU0"/>
<feature type="domain" description="HTH araC/xylS-type" evidence="4">
    <location>
        <begin position="188"/>
        <end position="286"/>
    </location>
</feature>
<evidence type="ECO:0000256" key="3">
    <source>
        <dbReference type="ARBA" id="ARBA00023163"/>
    </source>
</evidence>
<keyword evidence="2" id="KW-0238">DNA-binding</keyword>
<gene>
    <name evidence="5" type="ORF">EZ437_12515</name>
</gene>
<evidence type="ECO:0000256" key="2">
    <source>
        <dbReference type="ARBA" id="ARBA00023125"/>
    </source>
</evidence>
<sequence length="295" mass="34024">MEPKFLQKNTRSAEHSFFCKYAEVPHTYDQFHYHKEFELLYTLENKGTRFIGDSINSFAFKDLVLIGPGLPHHWQSDKEYYEDNPLLIAKVVLVHFELDFVGSDFFNIPEMKNVKTMLSKANRGIHFSIEHAVKLESIMLGLAGKSNWRQVIDLIEILCEMAEKPYTLLASEGFSDSYHGSNNEERITGIYNYMIKNHDGNISLNNIASYANMNPAAFCRYFKKATSKTFSDSLNDIRVGIACKKLINTELSIAEIGYACGYQSISYFNRQFKKVKKINPSEYRLKYLLTKHPTT</sequence>
<dbReference type="Proteomes" id="UP000293347">
    <property type="component" value="Unassembled WGS sequence"/>
</dbReference>